<evidence type="ECO:0000313" key="2">
    <source>
        <dbReference type="EMBL" id="TYK34365.1"/>
    </source>
</evidence>
<organism evidence="2 3">
    <name type="scientific">Bacteroides pyogenes</name>
    <dbReference type="NCBI Taxonomy" id="310300"/>
    <lineage>
        <taxon>Bacteria</taxon>
        <taxon>Pseudomonadati</taxon>
        <taxon>Bacteroidota</taxon>
        <taxon>Bacteroidia</taxon>
        <taxon>Bacteroidales</taxon>
        <taxon>Bacteroidaceae</taxon>
        <taxon>Bacteroides</taxon>
    </lineage>
</organism>
<evidence type="ECO:0000313" key="3">
    <source>
        <dbReference type="Proteomes" id="UP000324383"/>
    </source>
</evidence>
<name>A0A5D3EH35_9BACE</name>
<dbReference type="Gene3D" id="3.40.50.10400">
    <property type="entry name" value="Hypothetical protein PA1492"/>
    <property type="match status" value="1"/>
</dbReference>
<sequence>MKIYISGKITGLPLKETRERFADAQALLDGIGFEAVNPMKKSLPANATWEQHMVKDIELLFKCDAIYMMDNWIDSKGALIEYDIAKRLGLDIWFESNVRRDNDIVTRVQNAIHEVTGMQFNEYTTKSRKRDGFFARMLFVYHCRRNKMKLTQIAKYVHRDHSSMLHLLNKYEDDFKYNPQFREMATRVNNILNTTSANET</sequence>
<dbReference type="SUPFAM" id="SSF52309">
    <property type="entry name" value="N-(deoxy)ribosyltransferase-like"/>
    <property type="match status" value="1"/>
</dbReference>
<comment type="caution">
    <text evidence="2">The sequence shown here is derived from an EMBL/GenBank/DDBJ whole genome shotgun (WGS) entry which is preliminary data.</text>
</comment>
<keyword evidence="3" id="KW-1185">Reference proteome</keyword>
<dbReference type="Gene3D" id="1.10.1750.10">
    <property type="match status" value="1"/>
</dbReference>
<dbReference type="AlphaFoldDB" id="A0A5D3EH35"/>
<dbReference type="GO" id="GO:0005524">
    <property type="term" value="F:ATP binding"/>
    <property type="evidence" value="ECO:0007669"/>
    <property type="project" value="InterPro"/>
</dbReference>
<protein>
    <submittedName>
        <fullName evidence="2">DUF4406 domain-containing protein</fullName>
    </submittedName>
</protein>
<accession>A0A5D3EH35</accession>
<proteinExistence type="predicted"/>
<dbReference type="GO" id="GO:0006270">
    <property type="term" value="P:DNA replication initiation"/>
    <property type="evidence" value="ECO:0007669"/>
    <property type="project" value="InterPro"/>
</dbReference>
<dbReference type="GO" id="GO:0006275">
    <property type="term" value="P:regulation of DNA replication"/>
    <property type="evidence" value="ECO:0007669"/>
    <property type="project" value="InterPro"/>
</dbReference>
<dbReference type="InterPro" id="IPR013159">
    <property type="entry name" value="DnaA_C"/>
</dbReference>
<dbReference type="Proteomes" id="UP000324383">
    <property type="component" value="Unassembled WGS sequence"/>
</dbReference>
<evidence type="ECO:0000259" key="1">
    <source>
        <dbReference type="Pfam" id="PF08299"/>
    </source>
</evidence>
<dbReference type="EMBL" id="VKLW01000008">
    <property type="protein sequence ID" value="TYK34365.1"/>
    <property type="molecule type" value="Genomic_DNA"/>
</dbReference>
<dbReference type="Pfam" id="PF14359">
    <property type="entry name" value="DUF4406"/>
    <property type="match status" value="1"/>
</dbReference>
<dbReference type="InterPro" id="IPR010921">
    <property type="entry name" value="Trp_repressor/repl_initiator"/>
</dbReference>
<dbReference type="SUPFAM" id="SSF48295">
    <property type="entry name" value="TrpR-like"/>
    <property type="match status" value="1"/>
</dbReference>
<dbReference type="InterPro" id="IPR025518">
    <property type="entry name" value="DUF4406"/>
</dbReference>
<dbReference type="RefSeq" id="WP_148730318.1">
    <property type="nucleotide sequence ID" value="NZ_VKLW01000008.1"/>
</dbReference>
<dbReference type="Pfam" id="PF08299">
    <property type="entry name" value="Bac_DnaA_C"/>
    <property type="match status" value="1"/>
</dbReference>
<dbReference type="GO" id="GO:0043565">
    <property type="term" value="F:sequence-specific DNA binding"/>
    <property type="evidence" value="ECO:0007669"/>
    <property type="project" value="InterPro"/>
</dbReference>
<gene>
    <name evidence="2" type="ORF">FNJ60_05075</name>
</gene>
<reference evidence="2 3" key="1">
    <citation type="submission" date="2019-07" db="EMBL/GenBank/DDBJ databases">
        <title>Draft Genome Sequences of Bacteroides pyogenes Strains Isolated from the Uterus Holstein Dairy Cows with Metritis.</title>
        <authorList>
            <person name="Cunha F."/>
            <person name="Galvao K.N."/>
            <person name="Jeon S.J."/>
            <person name="Jeong K.C."/>
        </authorList>
    </citation>
    <scope>NUCLEOTIDE SEQUENCE [LARGE SCALE GENOMIC DNA]</scope>
    <source>
        <strain evidence="2 3">KG-31</strain>
    </source>
</reference>
<feature type="domain" description="Chromosomal replication initiator DnaA C-terminal" evidence="1">
    <location>
        <begin position="106"/>
        <end position="169"/>
    </location>
</feature>